<keyword evidence="3" id="KW-1185">Reference proteome</keyword>
<protein>
    <recommendedName>
        <fullName evidence="1">PAS domain-containing protein</fullName>
    </recommendedName>
</protein>
<dbReference type="InterPro" id="IPR035965">
    <property type="entry name" value="PAS-like_dom_sf"/>
</dbReference>
<dbReference type="InterPro" id="IPR000014">
    <property type="entry name" value="PAS"/>
</dbReference>
<reference evidence="2 3" key="1">
    <citation type="journal article" date="2015" name="Genome Biol. Evol.">
        <title>Phylogenomic analyses indicate that early fungi evolved digesting cell walls of algal ancestors of land plants.</title>
        <authorList>
            <person name="Chang Y."/>
            <person name="Wang S."/>
            <person name="Sekimoto S."/>
            <person name="Aerts A.L."/>
            <person name="Choi C."/>
            <person name="Clum A."/>
            <person name="LaButti K.M."/>
            <person name="Lindquist E.A."/>
            <person name="Yee Ngan C."/>
            <person name="Ohm R.A."/>
            <person name="Salamov A.A."/>
            <person name="Grigoriev I.V."/>
            <person name="Spatafora J.W."/>
            <person name="Berbee M.L."/>
        </authorList>
    </citation>
    <scope>NUCLEOTIDE SEQUENCE [LARGE SCALE GENOMIC DNA]</scope>
    <source>
        <strain evidence="2 3">NRRL 1564</strain>
    </source>
</reference>
<dbReference type="Gene3D" id="3.30.450.20">
    <property type="entry name" value="PAS domain"/>
    <property type="match status" value="1"/>
</dbReference>
<dbReference type="SUPFAM" id="SSF55785">
    <property type="entry name" value="PYP-like sensor domain (PAS domain)"/>
    <property type="match status" value="1"/>
</dbReference>
<sequence>MPISYIVVFEREHPERIIFVSSNCQKVLGYAPNEMLGTSIISYSADTYAKHYSCKWPADNPELSVTMMPHNLRRKDGSNVFAHTISFNCSGYIFTTINAFPEFGRVTLGESVLYRLQHKTDYDEISKQITESRHLAQPATSSVNVPNNVKNSLSSAQNAAQNSIDQMANLGYPQITKETLKHAHVYTARASQVKACVILNKLSNDTNIQGPTVYFATNTISNIFNGNVEAHELVDMPFFSLVVSEDVTKAALFMDNLISAAHPQLCTLRLTCQPTLCTENNNNARSTNQPVSINSINVEIFGASSDGKIMLLCQKTRRRRREDLTLSGMNGSYNTIEDELSYMSLEEIISSDPESSDPGRQWHRIM</sequence>
<proteinExistence type="predicted"/>
<evidence type="ECO:0000259" key="1">
    <source>
        <dbReference type="PROSITE" id="PS50112"/>
    </source>
</evidence>
<accession>A0A2G5B6A3</accession>
<dbReference type="AlphaFoldDB" id="A0A2G5B6A3"/>
<evidence type="ECO:0000313" key="2">
    <source>
        <dbReference type="EMBL" id="PIA14535.1"/>
    </source>
</evidence>
<organism evidence="2 3">
    <name type="scientific">Coemansia reversa (strain ATCC 12441 / NRRL 1564)</name>
    <dbReference type="NCBI Taxonomy" id="763665"/>
    <lineage>
        <taxon>Eukaryota</taxon>
        <taxon>Fungi</taxon>
        <taxon>Fungi incertae sedis</taxon>
        <taxon>Zoopagomycota</taxon>
        <taxon>Kickxellomycotina</taxon>
        <taxon>Kickxellomycetes</taxon>
        <taxon>Kickxellales</taxon>
        <taxon>Kickxellaceae</taxon>
        <taxon>Coemansia</taxon>
    </lineage>
</organism>
<name>A0A2G5B6A3_COERN</name>
<feature type="domain" description="PAS" evidence="1">
    <location>
        <begin position="8"/>
        <end position="41"/>
    </location>
</feature>
<dbReference type="CDD" id="cd00130">
    <property type="entry name" value="PAS"/>
    <property type="match status" value="1"/>
</dbReference>
<dbReference type="PROSITE" id="PS50112">
    <property type="entry name" value="PAS"/>
    <property type="match status" value="1"/>
</dbReference>
<gene>
    <name evidence="2" type="ORF">COEREDRAFT_10253</name>
</gene>
<dbReference type="Proteomes" id="UP000242474">
    <property type="component" value="Unassembled WGS sequence"/>
</dbReference>
<evidence type="ECO:0000313" key="3">
    <source>
        <dbReference type="Proteomes" id="UP000242474"/>
    </source>
</evidence>
<dbReference type="OrthoDB" id="411251at2759"/>
<dbReference type="EMBL" id="KZ303516">
    <property type="protein sequence ID" value="PIA14535.1"/>
    <property type="molecule type" value="Genomic_DNA"/>
</dbReference>